<keyword evidence="1 8" id="KW-0963">Cytoplasm</keyword>
<evidence type="ECO:0000256" key="3">
    <source>
        <dbReference type="ARBA" id="ARBA00022723"/>
    </source>
</evidence>
<dbReference type="InterPro" id="IPR043129">
    <property type="entry name" value="ATPase_NBD"/>
</dbReference>
<comment type="subunit">
    <text evidence="8">Homodimer.</text>
</comment>
<comment type="similarity">
    <text evidence="8 9">Belongs to the acetokinase family.</text>
</comment>
<dbReference type="Gene3D" id="3.30.420.40">
    <property type="match status" value="2"/>
</dbReference>
<dbReference type="GO" id="GO:0008776">
    <property type="term" value="F:acetate kinase activity"/>
    <property type="evidence" value="ECO:0007669"/>
    <property type="project" value="UniProtKB-UniRule"/>
</dbReference>
<feature type="site" description="Transition state stabilizer" evidence="8">
    <location>
        <position position="249"/>
    </location>
</feature>
<evidence type="ECO:0000313" key="10">
    <source>
        <dbReference type="EMBL" id="MBN8745496.1"/>
    </source>
</evidence>
<feature type="binding site" evidence="8">
    <location>
        <position position="387"/>
    </location>
    <ligand>
        <name>Mg(2+)</name>
        <dbReference type="ChEBI" id="CHEBI:18420"/>
    </ligand>
</feature>
<evidence type="ECO:0000256" key="5">
    <source>
        <dbReference type="ARBA" id="ARBA00022777"/>
    </source>
</evidence>
<feature type="binding site" evidence="8">
    <location>
        <position position="101"/>
    </location>
    <ligand>
        <name>substrate</name>
    </ligand>
</feature>
<keyword evidence="4 8" id="KW-0547">Nucleotide-binding</keyword>
<dbReference type="Pfam" id="PF00871">
    <property type="entry name" value="Acetate_kinase"/>
    <property type="match status" value="1"/>
</dbReference>
<evidence type="ECO:0000256" key="9">
    <source>
        <dbReference type="RuleBase" id="RU003835"/>
    </source>
</evidence>
<proteinExistence type="inferred from homology"/>
<dbReference type="Proteomes" id="UP000664800">
    <property type="component" value="Unassembled WGS sequence"/>
</dbReference>
<dbReference type="EMBL" id="JAFKMR010000032">
    <property type="protein sequence ID" value="MBN8745496.1"/>
    <property type="molecule type" value="Genomic_DNA"/>
</dbReference>
<evidence type="ECO:0000256" key="4">
    <source>
        <dbReference type="ARBA" id="ARBA00022741"/>
    </source>
</evidence>
<dbReference type="GO" id="GO:0000287">
    <property type="term" value="F:magnesium ion binding"/>
    <property type="evidence" value="ECO:0007669"/>
    <property type="project" value="UniProtKB-UniRule"/>
</dbReference>
<gene>
    <name evidence="8" type="primary">ackA</name>
    <name evidence="10" type="ORF">J0I24_14520</name>
</gene>
<dbReference type="PANTHER" id="PTHR21060">
    <property type="entry name" value="ACETATE KINASE"/>
    <property type="match status" value="1"/>
</dbReference>
<comment type="catalytic activity">
    <reaction evidence="8">
        <text>acetate + ATP = acetyl phosphate + ADP</text>
        <dbReference type="Rhea" id="RHEA:11352"/>
        <dbReference type="ChEBI" id="CHEBI:22191"/>
        <dbReference type="ChEBI" id="CHEBI:30089"/>
        <dbReference type="ChEBI" id="CHEBI:30616"/>
        <dbReference type="ChEBI" id="CHEBI:456216"/>
        <dbReference type="EC" id="2.7.2.1"/>
    </reaction>
</comment>
<comment type="caution">
    <text evidence="8">Lacks conserved residue(s) required for the propagation of feature annotation.</text>
</comment>
<dbReference type="PRINTS" id="PR00471">
    <property type="entry name" value="ACETATEKNASE"/>
</dbReference>
<sequence length="400" mass="41901">MPSPTLLCLNTGSASLKFALFKLDDCHGPHLPAAAQLRGEIDSHDGQATLRWTDAQGQTHRTASSDPRGDIAAEVDTLLDTLITPALCGPSCGPIAAVAHRIVHGGTTFTSAQRITPSVRAALDALRSLAPLHQGPGLSGVDAATARLPDVPQIACFDTAFHATQADLARRYAIPRDWHDKGFKRYGFHGLSYDAIAHKLPPLLGERAQGAVIVAHLGGGSSLCGLRGLRSVSTTMGFTALDGLVMSTRCGTIDPGLVLHWITEEHLDPQRITAMLYHDSGLKGVSGLSGDMRTLEASPDARAQEAIALFTASVAHHIGALAADIGGLDALVFTGGIGTHSARMRQEVCNALSWLGLRLDPLSNAAGQTCITHGNSPIPAFALPTDEEDVMALQTAALLA</sequence>
<dbReference type="GO" id="GO:0005829">
    <property type="term" value="C:cytosol"/>
    <property type="evidence" value="ECO:0007669"/>
    <property type="project" value="TreeGrafter"/>
</dbReference>
<dbReference type="HAMAP" id="MF_00020">
    <property type="entry name" value="Acetate_kinase"/>
    <property type="match status" value="1"/>
</dbReference>
<comment type="caution">
    <text evidence="10">The sequence shown here is derived from an EMBL/GenBank/DDBJ whole genome shotgun (WGS) entry which is preliminary data.</text>
</comment>
<protein>
    <recommendedName>
        <fullName evidence="8">Acetate kinase</fullName>
        <ecNumber evidence="8">2.7.2.1</ecNumber>
    </recommendedName>
    <alternativeName>
        <fullName evidence="8">Acetokinase</fullName>
    </alternativeName>
</protein>
<organism evidence="10 11">
    <name type="scientific">Thiomonas arsenitoxydans (strain DSM 22701 / CIP 110005 / 3As)</name>
    <dbReference type="NCBI Taxonomy" id="426114"/>
    <lineage>
        <taxon>Bacteria</taxon>
        <taxon>Pseudomonadati</taxon>
        <taxon>Pseudomonadota</taxon>
        <taxon>Betaproteobacteria</taxon>
        <taxon>Burkholderiales</taxon>
        <taxon>Thiomonas</taxon>
    </lineage>
</organism>
<accession>A0A8I1MXJ1</accession>
<dbReference type="EC" id="2.7.2.1" evidence="8"/>
<evidence type="ECO:0000313" key="11">
    <source>
        <dbReference type="Proteomes" id="UP000664800"/>
    </source>
</evidence>
<evidence type="ECO:0000256" key="2">
    <source>
        <dbReference type="ARBA" id="ARBA00022679"/>
    </source>
</evidence>
<comment type="pathway">
    <text evidence="8">Metabolic intermediate biosynthesis; acetyl-CoA biosynthesis; acetyl-CoA from acetate: step 1/2.</text>
</comment>
<evidence type="ECO:0000256" key="7">
    <source>
        <dbReference type="ARBA" id="ARBA00022842"/>
    </source>
</evidence>
<dbReference type="NCBIfam" id="TIGR00016">
    <property type="entry name" value="ackA"/>
    <property type="match status" value="1"/>
</dbReference>
<name>A0A8I1MXJ1_THIA3</name>
<feature type="binding site" evidence="8">
    <location>
        <position position="17"/>
    </location>
    <ligand>
        <name>ATP</name>
        <dbReference type="ChEBI" id="CHEBI:30616"/>
    </ligand>
</feature>
<dbReference type="PIRSF" id="PIRSF000722">
    <property type="entry name" value="Acetate_prop_kin"/>
    <property type="match status" value="1"/>
</dbReference>
<reference evidence="10" key="1">
    <citation type="submission" date="2021-02" db="EMBL/GenBank/DDBJ databases">
        <title>Thiocyanate and organic carbon inputs drive convergent selection for specific autotrophic Afipia and Thiobacillus strains within complex microbiomes.</title>
        <authorList>
            <person name="Huddy R.J."/>
            <person name="Sachdeva R."/>
            <person name="Kadzinga F."/>
            <person name="Kantor R.S."/>
            <person name="Harrison S.T.L."/>
            <person name="Banfield J.F."/>
        </authorList>
    </citation>
    <scope>NUCLEOTIDE SEQUENCE</scope>
    <source>
        <strain evidence="10">SCN18_13_7_16_R3_B_64_19</strain>
    </source>
</reference>
<dbReference type="GO" id="GO:0005524">
    <property type="term" value="F:ATP binding"/>
    <property type="evidence" value="ECO:0007669"/>
    <property type="project" value="UniProtKB-KW"/>
</dbReference>
<keyword evidence="6 8" id="KW-0067">ATP-binding</keyword>
<dbReference type="GO" id="GO:0006083">
    <property type="term" value="P:acetate metabolic process"/>
    <property type="evidence" value="ECO:0007669"/>
    <property type="project" value="TreeGrafter"/>
</dbReference>
<keyword evidence="5 8" id="KW-0418">Kinase</keyword>
<keyword evidence="3 8" id="KW-0479">Metal-binding</keyword>
<keyword evidence="7 8" id="KW-0460">Magnesium</keyword>
<comment type="cofactor">
    <cofactor evidence="8">
        <name>Mg(2+)</name>
        <dbReference type="ChEBI" id="CHEBI:18420"/>
    </cofactor>
    <cofactor evidence="8">
        <name>Mn(2+)</name>
        <dbReference type="ChEBI" id="CHEBI:29035"/>
    </cofactor>
    <text evidence="8">Mg(2+). Can also accept Mn(2+).</text>
</comment>
<evidence type="ECO:0000256" key="8">
    <source>
        <dbReference type="HAMAP-Rule" id="MF_00020"/>
    </source>
</evidence>
<dbReference type="PANTHER" id="PTHR21060:SF21">
    <property type="entry name" value="ACETATE KINASE"/>
    <property type="match status" value="1"/>
</dbReference>
<dbReference type="SUPFAM" id="SSF53067">
    <property type="entry name" value="Actin-like ATPase domain"/>
    <property type="match status" value="2"/>
</dbReference>
<comment type="function">
    <text evidence="8">Catalyzes the formation of acetyl phosphate from acetate and ATP. Can also catalyze the reverse reaction.</text>
</comment>
<dbReference type="AlphaFoldDB" id="A0A8I1MXJ1"/>
<dbReference type="InterPro" id="IPR004372">
    <property type="entry name" value="Ac/propionate_kinase"/>
</dbReference>
<feature type="site" description="Transition state stabilizer" evidence="8">
    <location>
        <position position="189"/>
    </location>
</feature>
<evidence type="ECO:0000256" key="6">
    <source>
        <dbReference type="ARBA" id="ARBA00022840"/>
    </source>
</evidence>
<comment type="subcellular location">
    <subcellularLocation>
        <location evidence="8">Cytoplasm</location>
    </subcellularLocation>
</comment>
<feature type="active site" description="Proton donor/acceptor" evidence="8">
    <location>
        <position position="158"/>
    </location>
</feature>
<dbReference type="InterPro" id="IPR000890">
    <property type="entry name" value="Aliphatic_acid_kin_short-chain"/>
</dbReference>
<dbReference type="RefSeq" id="WP_276732286.1">
    <property type="nucleotide sequence ID" value="NZ_JAFKMR010000032.1"/>
</dbReference>
<dbReference type="UniPathway" id="UPA00340">
    <property type="reaction ID" value="UER00458"/>
</dbReference>
<dbReference type="GO" id="GO:0006085">
    <property type="term" value="P:acetyl-CoA biosynthetic process"/>
    <property type="evidence" value="ECO:0007669"/>
    <property type="project" value="UniProtKB-UniRule"/>
</dbReference>
<feature type="binding site" evidence="8">
    <location>
        <begin position="291"/>
        <end position="293"/>
    </location>
    <ligand>
        <name>ATP</name>
        <dbReference type="ChEBI" id="CHEBI:30616"/>
    </ligand>
</feature>
<feature type="binding site" evidence="8">
    <location>
        <begin position="216"/>
        <end position="220"/>
    </location>
    <ligand>
        <name>ATP</name>
        <dbReference type="ChEBI" id="CHEBI:30616"/>
    </ligand>
</feature>
<feature type="binding site" evidence="8">
    <location>
        <position position="10"/>
    </location>
    <ligand>
        <name>Mg(2+)</name>
        <dbReference type="ChEBI" id="CHEBI:18420"/>
    </ligand>
</feature>
<evidence type="ECO:0000256" key="1">
    <source>
        <dbReference type="ARBA" id="ARBA00022490"/>
    </source>
</evidence>
<keyword evidence="2 8" id="KW-0808">Transferase</keyword>